<dbReference type="PANTHER" id="PTHR21621:SF0">
    <property type="entry name" value="BETA-CITRYLGLUTAMATE SYNTHASE B-RELATED"/>
    <property type="match status" value="1"/>
</dbReference>
<evidence type="ECO:0000313" key="2">
    <source>
        <dbReference type="Proteomes" id="UP000292695"/>
    </source>
</evidence>
<protein>
    <submittedName>
        <fullName evidence="1">ATP-grasp ribosomal peptide maturase</fullName>
    </submittedName>
</protein>
<name>A0A4R0I783_9ACTN</name>
<evidence type="ECO:0000313" key="1">
    <source>
        <dbReference type="EMBL" id="TCC28751.1"/>
    </source>
</evidence>
<organism evidence="1 2">
    <name type="scientific">Kribbella sindirgiensis</name>
    <dbReference type="NCBI Taxonomy" id="1124744"/>
    <lineage>
        <taxon>Bacteria</taxon>
        <taxon>Bacillati</taxon>
        <taxon>Actinomycetota</taxon>
        <taxon>Actinomycetes</taxon>
        <taxon>Propionibacteriales</taxon>
        <taxon>Kribbellaceae</taxon>
        <taxon>Kribbella</taxon>
    </lineage>
</organism>
<dbReference type="Proteomes" id="UP000292695">
    <property type="component" value="Unassembled WGS sequence"/>
</dbReference>
<proteinExistence type="predicted"/>
<gene>
    <name evidence="1" type="primary">tgmB</name>
    <name evidence="1" type="ORF">E0H50_28420</name>
</gene>
<sequence length="314" mass="35194">MTDPVLVLTGIDDPTSDAVIDELNTRDVPVVRCDPAEVVDGRVRVSARYGDGASTLRTASRDLDLRRVRSVYYRRPSPYKAPTAMADHAGRFAADQARHGMGGVLSGIRARWVNHIWRSLEADFKPAQLTMAREVGFVVPPTLVTNVPEDARAFAVAHDRVLYKPLHASELRDGDGALSVIWVDEVKPDDLDDSIGTTLHMFQECVDKVADVRTTVIGQRVFSVRIDSPHIDWRRDYDAVVYSVIDTPDEVANACRSYLERFGLLFGAFDFGLGREGEWYWYECNSGGQWHWLELETGLPMTAAIADLLERRDD</sequence>
<dbReference type="NCBIfam" id="TIGR04187">
    <property type="entry name" value="GRASP_SAV_5884"/>
    <property type="match status" value="1"/>
</dbReference>
<dbReference type="GO" id="GO:0018169">
    <property type="term" value="F:ribosomal S6-glutamic acid ligase activity"/>
    <property type="evidence" value="ECO:0007669"/>
    <property type="project" value="TreeGrafter"/>
</dbReference>
<dbReference type="SUPFAM" id="SSF56059">
    <property type="entry name" value="Glutathione synthetase ATP-binding domain-like"/>
    <property type="match status" value="1"/>
</dbReference>
<dbReference type="AlphaFoldDB" id="A0A4R0I783"/>
<dbReference type="EMBL" id="SJKA01000011">
    <property type="protein sequence ID" value="TCC28751.1"/>
    <property type="molecule type" value="Genomic_DNA"/>
</dbReference>
<dbReference type="PANTHER" id="PTHR21621">
    <property type="entry name" value="RIBOSOMAL PROTEIN S6 MODIFICATION PROTEIN"/>
    <property type="match status" value="1"/>
</dbReference>
<dbReference type="GO" id="GO:0009432">
    <property type="term" value="P:SOS response"/>
    <property type="evidence" value="ECO:0007669"/>
    <property type="project" value="TreeGrafter"/>
</dbReference>
<dbReference type="RefSeq" id="WP_131293593.1">
    <property type="nucleotide sequence ID" value="NZ_SJKA01000011.1"/>
</dbReference>
<keyword evidence="2" id="KW-1185">Reference proteome</keyword>
<dbReference type="OrthoDB" id="9794735at2"/>
<dbReference type="GO" id="GO:0005737">
    <property type="term" value="C:cytoplasm"/>
    <property type="evidence" value="ECO:0007669"/>
    <property type="project" value="TreeGrafter"/>
</dbReference>
<dbReference type="Gene3D" id="3.30.470.20">
    <property type="entry name" value="ATP-grasp fold, B domain"/>
    <property type="match status" value="1"/>
</dbReference>
<accession>A0A4R0I783</accession>
<dbReference type="InterPro" id="IPR026449">
    <property type="entry name" value="GRASP_SAV_5884"/>
</dbReference>
<reference evidence="1 2" key="1">
    <citation type="submission" date="2019-02" db="EMBL/GenBank/DDBJ databases">
        <title>Kribbella capetownensis sp. nov. and Kribbella speibonae sp. nov., isolated from soil.</title>
        <authorList>
            <person name="Curtis S.M."/>
            <person name="Norton I."/>
            <person name="Everest G.J."/>
            <person name="Meyers P.R."/>
        </authorList>
    </citation>
    <scope>NUCLEOTIDE SEQUENCE [LARGE SCALE GENOMIC DNA]</scope>
    <source>
        <strain evidence="1 2">DSM 27082</strain>
    </source>
</reference>
<comment type="caution">
    <text evidence="1">The sequence shown here is derived from an EMBL/GenBank/DDBJ whole genome shotgun (WGS) entry which is preliminary data.</text>
</comment>